<name>A0A3A6PVQ1_9EURY</name>
<keyword evidence="3" id="KW-1185">Reference proteome</keyword>
<dbReference type="AlphaFoldDB" id="A0A3A6PVQ1"/>
<organism evidence="2 3">
    <name type="scientific">Halonotius aquaticus</name>
    <dbReference type="NCBI Taxonomy" id="2216978"/>
    <lineage>
        <taxon>Archaea</taxon>
        <taxon>Methanobacteriati</taxon>
        <taxon>Methanobacteriota</taxon>
        <taxon>Stenosarchaea group</taxon>
        <taxon>Halobacteria</taxon>
        <taxon>Halobacteriales</taxon>
        <taxon>Haloferacaceae</taxon>
        <taxon>Halonotius</taxon>
    </lineage>
</organism>
<dbReference type="EMBL" id="QKNY01000004">
    <property type="protein sequence ID" value="RJX44571.1"/>
    <property type="molecule type" value="Genomic_DNA"/>
</dbReference>
<reference evidence="2 3" key="1">
    <citation type="submission" date="2018-06" db="EMBL/GenBank/DDBJ databases">
        <title>Halonotius sp. F13-13 a new haloarchaeeon isolated from a solar saltern from Isla Cristina, Huelva, Spain.</title>
        <authorList>
            <person name="Duran-Viseras A."/>
            <person name="Sanchez-Porro C."/>
            <person name="Ventosa A."/>
        </authorList>
    </citation>
    <scope>NUCLEOTIDE SEQUENCE [LARGE SCALE GENOMIC DNA]</scope>
    <source>
        <strain evidence="2 3">F13-13</strain>
    </source>
</reference>
<evidence type="ECO:0000313" key="3">
    <source>
        <dbReference type="Proteomes" id="UP000276588"/>
    </source>
</evidence>
<gene>
    <name evidence="2" type="ORF">DM826_02875</name>
</gene>
<evidence type="ECO:0000256" key="1">
    <source>
        <dbReference type="SAM" id="MobiDB-lite"/>
    </source>
</evidence>
<comment type="caution">
    <text evidence="2">The sequence shown here is derived from an EMBL/GenBank/DDBJ whole genome shotgun (WGS) entry which is preliminary data.</text>
</comment>
<protein>
    <submittedName>
        <fullName evidence="2">Uncharacterized protein</fullName>
    </submittedName>
</protein>
<feature type="compositionally biased region" description="Low complexity" evidence="1">
    <location>
        <begin position="41"/>
        <end position="52"/>
    </location>
</feature>
<proteinExistence type="predicted"/>
<feature type="compositionally biased region" description="Basic and acidic residues" evidence="1">
    <location>
        <begin position="1"/>
        <end position="25"/>
    </location>
</feature>
<evidence type="ECO:0000313" key="2">
    <source>
        <dbReference type="EMBL" id="RJX44571.1"/>
    </source>
</evidence>
<dbReference type="Proteomes" id="UP000276588">
    <property type="component" value="Unassembled WGS sequence"/>
</dbReference>
<dbReference type="RefSeq" id="WP_120101244.1">
    <property type="nucleotide sequence ID" value="NZ_QKNY01000004.1"/>
</dbReference>
<dbReference type="OrthoDB" id="275722at2157"/>
<feature type="region of interest" description="Disordered" evidence="1">
    <location>
        <begin position="1"/>
        <end position="52"/>
    </location>
</feature>
<sequence length="206" mass="22224">MTRSRDRVVETDAENRATTTDEKPGESSSVAWRDLSTKAGADPASSPAADTTVVAEPTVTDRIRSHAGSALTIETDRLTATLVGVPKVSIADLVYSHHRDAVADTGAVHHCAMFDVENTSDERLHWLSRRTTFIGSDGYTYDRAPIALNSAELAPGCHTNHVVIEPRCSARVITPVEQLPQGVDVAKVIHTVALTNAPNQRLTYTL</sequence>
<accession>A0A3A6PVQ1</accession>